<proteinExistence type="predicted"/>
<feature type="transmembrane region" description="Helical" evidence="10">
    <location>
        <begin position="304"/>
        <end position="324"/>
    </location>
</feature>
<organism evidence="12 13">
    <name type="scientific">Secundilactobacillus kimchicus JCM 15530</name>
    <dbReference type="NCBI Taxonomy" id="1302272"/>
    <lineage>
        <taxon>Bacteria</taxon>
        <taxon>Bacillati</taxon>
        <taxon>Bacillota</taxon>
        <taxon>Bacilli</taxon>
        <taxon>Lactobacillales</taxon>
        <taxon>Lactobacillaceae</taxon>
        <taxon>Secundilactobacillus</taxon>
    </lineage>
</organism>
<evidence type="ECO:0000256" key="9">
    <source>
        <dbReference type="ARBA" id="ARBA00023201"/>
    </source>
</evidence>
<dbReference type="Pfam" id="PF00999">
    <property type="entry name" value="Na_H_Exchanger"/>
    <property type="match status" value="1"/>
</dbReference>
<evidence type="ECO:0000259" key="11">
    <source>
        <dbReference type="Pfam" id="PF00999"/>
    </source>
</evidence>
<feature type="transmembrane region" description="Helical" evidence="10">
    <location>
        <begin position="232"/>
        <end position="249"/>
    </location>
</feature>
<feature type="transmembrane region" description="Helical" evidence="10">
    <location>
        <begin position="269"/>
        <end position="292"/>
    </location>
</feature>
<protein>
    <submittedName>
        <fullName evidence="12">NhaP-type Na+ H+ and K+ H+ antiporter</fullName>
    </submittedName>
</protein>
<evidence type="ECO:0000256" key="6">
    <source>
        <dbReference type="ARBA" id="ARBA00023053"/>
    </source>
</evidence>
<dbReference type="GO" id="GO:0051453">
    <property type="term" value="P:regulation of intracellular pH"/>
    <property type="evidence" value="ECO:0007669"/>
    <property type="project" value="TreeGrafter"/>
</dbReference>
<dbReference type="InterPro" id="IPR006153">
    <property type="entry name" value="Cation/H_exchanger_TM"/>
</dbReference>
<evidence type="ECO:0000256" key="7">
    <source>
        <dbReference type="ARBA" id="ARBA00023065"/>
    </source>
</evidence>
<name>A0A0R1HV51_9LACO</name>
<feature type="transmembrane region" description="Helical" evidence="10">
    <location>
        <begin position="80"/>
        <end position="101"/>
    </location>
</feature>
<evidence type="ECO:0000256" key="5">
    <source>
        <dbReference type="ARBA" id="ARBA00022989"/>
    </source>
</evidence>
<evidence type="ECO:0000256" key="10">
    <source>
        <dbReference type="SAM" id="Phobius"/>
    </source>
</evidence>
<dbReference type="GO" id="GO:0015386">
    <property type="term" value="F:potassium:proton antiporter activity"/>
    <property type="evidence" value="ECO:0007669"/>
    <property type="project" value="TreeGrafter"/>
</dbReference>
<dbReference type="PANTHER" id="PTHR10110:SF86">
    <property type="entry name" value="SODIUM_HYDROGEN EXCHANGER 7"/>
    <property type="match status" value="1"/>
</dbReference>
<dbReference type="PANTHER" id="PTHR10110">
    <property type="entry name" value="SODIUM/HYDROGEN EXCHANGER"/>
    <property type="match status" value="1"/>
</dbReference>
<evidence type="ECO:0000256" key="3">
    <source>
        <dbReference type="ARBA" id="ARBA00022475"/>
    </source>
</evidence>
<keyword evidence="2" id="KW-0813">Transport</keyword>
<keyword evidence="7" id="KW-0406">Ion transport</keyword>
<keyword evidence="6" id="KW-0915">Sodium</keyword>
<dbReference type="GO" id="GO:0015385">
    <property type="term" value="F:sodium:proton antiporter activity"/>
    <property type="evidence" value="ECO:0007669"/>
    <property type="project" value="InterPro"/>
</dbReference>
<feature type="transmembrane region" description="Helical" evidence="10">
    <location>
        <begin position="377"/>
        <end position="401"/>
    </location>
</feature>
<evidence type="ECO:0000313" key="13">
    <source>
        <dbReference type="Proteomes" id="UP000050911"/>
    </source>
</evidence>
<dbReference type="Proteomes" id="UP000050911">
    <property type="component" value="Unassembled WGS sequence"/>
</dbReference>
<comment type="caution">
    <text evidence="12">The sequence shown here is derived from an EMBL/GenBank/DDBJ whole genome shotgun (WGS) entry which is preliminary data.</text>
</comment>
<keyword evidence="3" id="KW-1003">Cell membrane</keyword>
<reference evidence="12 13" key="1">
    <citation type="journal article" date="2015" name="Genome Announc.">
        <title>Expanding the biotechnology potential of lactobacilli through comparative genomics of 213 strains and associated genera.</title>
        <authorList>
            <person name="Sun Z."/>
            <person name="Harris H.M."/>
            <person name="McCann A."/>
            <person name="Guo C."/>
            <person name="Argimon S."/>
            <person name="Zhang W."/>
            <person name="Yang X."/>
            <person name="Jeffery I.B."/>
            <person name="Cooney J.C."/>
            <person name="Kagawa T.F."/>
            <person name="Liu W."/>
            <person name="Song Y."/>
            <person name="Salvetti E."/>
            <person name="Wrobel A."/>
            <person name="Rasinkangas P."/>
            <person name="Parkhill J."/>
            <person name="Rea M.C."/>
            <person name="O'Sullivan O."/>
            <person name="Ritari J."/>
            <person name="Douillard F.P."/>
            <person name="Paul Ross R."/>
            <person name="Yang R."/>
            <person name="Briner A.E."/>
            <person name="Felis G.E."/>
            <person name="de Vos W.M."/>
            <person name="Barrangou R."/>
            <person name="Klaenhammer T.R."/>
            <person name="Caufield P.W."/>
            <person name="Cui Y."/>
            <person name="Zhang H."/>
            <person name="O'Toole P.W."/>
        </authorList>
    </citation>
    <scope>NUCLEOTIDE SEQUENCE [LARGE SCALE GENOMIC DNA]</scope>
    <source>
        <strain evidence="12 13">JCM 15530</strain>
    </source>
</reference>
<sequence>MVILLVTAAVAANIVYDLFPRVPLAFYQIAAGLILSLVPSFSDFHLEPELFMLLIIAPLMFNDGQTVNIGSLRRNLRSTLSLAVLLAVVTVVVGGLFAHAIWSAIPLALAFALAAIVTPTDAVAVKSITADLEVPENAMNALESESLFNDASGLVALSLALAAFTTGEFSVGHSLLQFIIVFFGGIILGLILGMLVVLLRQAFQKKAMNAVAVDLPINVMTPFLVYMVAEELGLSGILAVVAAGLVHGMQMRRLQLTSTQTQVVTRSTWTILTSLLNGFVFVLLGTVMPQVWQNLTSSDTSHMPQLIVISIGLYALMTLLRYLWPAFNLVNLRSESTHANRDRLILAISGVHGTITLAMAFSLPLTLSGHPFPFRNSLIFISGTVILLSLIIPTLLLPLLIDKKQASFSQSELDDAITQMVNFAVDQLKSATDDHAILAPVIETLNSQRGHHQVSDEKQVHQLLEQTGEVESAAIGDMIEKGEVDATVGWKYNRMQIFQLQFAFLSPFARIKMWGRLLTLRLFPKHAQKTFRKHYRQQAKTFSKENQRRFLTGPSGALPARSSENRPLPAVVQEAMAQIPANIRQDPQKWSRAQRRSVRQQLRGSDFMAAKQQLMAQMEDRGFQAVMTYLNQVETAANQTEVEVVRHYYTVRHSRFNRNEATNDKEDQLFIQAFQYEYAFVQRAANEQKLSDALVNELHSKISMDQLVYMQSANS</sequence>
<keyword evidence="13" id="KW-1185">Reference proteome</keyword>
<gene>
    <name evidence="12" type="ORF">FC96_GL002183</name>
</gene>
<feature type="transmembrane region" description="Helical" evidence="10">
    <location>
        <begin position="176"/>
        <end position="200"/>
    </location>
</feature>
<keyword evidence="9" id="KW-0739">Sodium transport</keyword>
<dbReference type="AlphaFoldDB" id="A0A0R1HV51"/>
<dbReference type="EMBL" id="AZCX01000006">
    <property type="protein sequence ID" value="KRK47700.1"/>
    <property type="molecule type" value="Genomic_DNA"/>
</dbReference>
<feature type="domain" description="Cation/H+ exchanger transmembrane" evidence="11">
    <location>
        <begin position="8"/>
        <end position="398"/>
    </location>
</feature>
<keyword evidence="8 10" id="KW-0472">Membrane</keyword>
<evidence type="ECO:0000313" key="12">
    <source>
        <dbReference type="EMBL" id="KRK47700.1"/>
    </source>
</evidence>
<dbReference type="PATRIC" id="fig|1302272.5.peg.2233"/>
<feature type="transmembrane region" description="Helical" evidence="10">
    <location>
        <begin position="344"/>
        <end position="365"/>
    </location>
</feature>
<dbReference type="GO" id="GO:0005886">
    <property type="term" value="C:plasma membrane"/>
    <property type="evidence" value="ECO:0007669"/>
    <property type="project" value="UniProtKB-SubCell"/>
</dbReference>
<feature type="transmembrane region" description="Helical" evidence="10">
    <location>
        <begin position="207"/>
        <end position="226"/>
    </location>
</feature>
<accession>A0A0R1HV51</accession>
<dbReference type="InterPro" id="IPR018422">
    <property type="entry name" value="Cation/H_exchanger_CPA1"/>
</dbReference>
<keyword evidence="4 10" id="KW-0812">Transmembrane</keyword>
<comment type="subcellular location">
    <subcellularLocation>
        <location evidence="1">Cell membrane</location>
        <topology evidence="1">Multi-pass membrane protein</topology>
    </subcellularLocation>
</comment>
<evidence type="ECO:0000256" key="1">
    <source>
        <dbReference type="ARBA" id="ARBA00004651"/>
    </source>
</evidence>
<evidence type="ECO:0000256" key="4">
    <source>
        <dbReference type="ARBA" id="ARBA00022692"/>
    </source>
</evidence>
<keyword evidence="5 10" id="KW-1133">Transmembrane helix</keyword>
<dbReference type="GO" id="GO:0098719">
    <property type="term" value="P:sodium ion import across plasma membrane"/>
    <property type="evidence" value="ECO:0007669"/>
    <property type="project" value="TreeGrafter"/>
</dbReference>
<dbReference type="Gene3D" id="6.10.140.1330">
    <property type="match status" value="1"/>
</dbReference>
<evidence type="ECO:0000256" key="2">
    <source>
        <dbReference type="ARBA" id="ARBA00022448"/>
    </source>
</evidence>
<evidence type="ECO:0000256" key="8">
    <source>
        <dbReference type="ARBA" id="ARBA00023136"/>
    </source>
</evidence>